<feature type="compositionally biased region" description="Polar residues" evidence="1">
    <location>
        <begin position="137"/>
        <end position="148"/>
    </location>
</feature>
<dbReference type="AlphaFoldDB" id="X6NG39"/>
<feature type="compositionally biased region" description="Acidic residues" evidence="1">
    <location>
        <begin position="90"/>
        <end position="104"/>
    </location>
</feature>
<keyword evidence="3" id="KW-1185">Reference proteome</keyword>
<evidence type="ECO:0000256" key="1">
    <source>
        <dbReference type="SAM" id="MobiDB-lite"/>
    </source>
</evidence>
<organism evidence="2 3">
    <name type="scientific">Reticulomyxa filosa</name>
    <dbReference type="NCBI Taxonomy" id="46433"/>
    <lineage>
        <taxon>Eukaryota</taxon>
        <taxon>Sar</taxon>
        <taxon>Rhizaria</taxon>
        <taxon>Retaria</taxon>
        <taxon>Foraminifera</taxon>
        <taxon>Monothalamids</taxon>
        <taxon>Reticulomyxidae</taxon>
        <taxon>Reticulomyxa</taxon>
    </lineage>
</organism>
<evidence type="ECO:0000313" key="2">
    <source>
        <dbReference type="EMBL" id="ETO24302.1"/>
    </source>
</evidence>
<feature type="compositionally biased region" description="Basic and acidic residues" evidence="1">
    <location>
        <begin position="176"/>
        <end position="190"/>
    </location>
</feature>
<name>X6NG39_RETFI</name>
<evidence type="ECO:0000313" key="3">
    <source>
        <dbReference type="Proteomes" id="UP000023152"/>
    </source>
</evidence>
<accession>X6NG39</accession>
<feature type="compositionally biased region" description="Basic and acidic residues" evidence="1">
    <location>
        <begin position="149"/>
        <end position="162"/>
    </location>
</feature>
<dbReference type="Proteomes" id="UP000023152">
    <property type="component" value="Unassembled WGS sequence"/>
</dbReference>
<gene>
    <name evidence="2" type="ORF">RFI_12855</name>
</gene>
<feature type="compositionally biased region" description="Polar residues" evidence="1">
    <location>
        <begin position="228"/>
        <end position="237"/>
    </location>
</feature>
<feature type="compositionally biased region" description="Low complexity" evidence="1">
    <location>
        <begin position="164"/>
        <end position="175"/>
    </location>
</feature>
<comment type="caution">
    <text evidence="2">The sequence shown here is derived from an EMBL/GenBank/DDBJ whole genome shotgun (WGS) entry which is preliminary data.</text>
</comment>
<dbReference type="EMBL" id="ASPP01009307">
    <property type="protein sequence ID" value="ETO24302.1"/>
    <property type="molecule type" value="Genomic_DNA"/>
</dbReference>
<protein>
    <submittedName>
        <fullName evidence="2">Uncharacterized protein</fullName>
    </submittedName>
</protein>
<proteinExistence type="predicted"/>
<feature type="compositionally biased region" description="Basic and acidic residues" evidence="1">
    <location>
        <begin position="64"/>
        <end position="77"/>
    </location>
</feature>
<feature type="region of interest" description="Disordered" evidence="1">
    <location>
        <begin position="63"/>
        <end position="240"/>
    </location>
</feature>
<sequence length="341" mass="38623">MAGLMRRISVKLCTLANANSIRSSLMTDRMFRPLFVSQWREFARKVRDDDDFLSELEEDDIDIDETKKKPAPRDKKGSRQASSNSRADDDVYLGDEDVDIDSDPEISRGRRTQRGREQVSQSRGRRDSDFDDRDATTESSRQRTYSRQDSNERQHTGRRGEYTNDNNNNNRNNRNFRPDRDSADFIKQEARPSGATPYPPRPGANTNEDRFGAESSQTNFESGDRSRTFTGDNVVDSNTHRPRGVAVVDSFTIQCKGSLDTSKINDILKSHLSANKLQGTATVVRIQRQENALGKEVSVIVKCSIPQTASQLVQRFKNTKPFGPNTEITFTTSRRDTQGTP</sequence>
<feature type="compositionally biased region" description="Basic and acidic residues" evidence="1">
    <location>
        <begin position="124"/>
        <end position="136"/>
    </location>
</feature>
<reference evidence="2 3" key="1">
    <citation type="journal article" date="2013" name="Curr. Biol.">
        <title>The Genome of the Foraminiferan Reticulomyxa filosa.</title>
        <authorList>
            <person name="Glockner G."/>
            <person name="Hulsmann N."/>
            <person name="Schleicher M."/>
            <person name="Noegel A.A."/>
            <person name="Eichinger L."/>
            <person name="Gallinger C."/>
            <person name="Pawlowski J."/>
            <person name="Sierra R."/>
            <person name="Euteneuer U."/>
            <person name="Pillet L."/>
            <person name="Moustafa A."/>
            <person name="Platzer M."/>
            <person name="Groth M."/>
            <person name="Szafranski K."/>
            <person name="Schliwa M."/>
        </authorList>
    </citation>
    <scope>NUCLEOTIDE SEQUENCE [LARGE SCALE GENOMIC DNA]</scope>
</reference>